<reference evidence="2" key="1">
    <citation type="submission" date="2018-06" db="EMBL/GenBank/DDBJ databases">
        <authorList>
            <person name="Zhirakovskaya E."/>
        </authorList>
    </citation>
    <scope>NUCLEOTIDE SEQUENCE</scope>
</reference>
<evidence type="ECO:0000259" key="1">
    <source>
        <dbReference type="SMART" id="SM00235"/>
    </source>
</evidence>
<dbReference type="PANTHER" id="PTHR10127">
    <property type="entry name" value="DISCOIDIN, CUB, EGF, LAMININ , AND ZINC METALLOPROTEASE DOMAIN CONTAINING"/>
    <property type="match status" value="1"/>
</dbReference>
<dbReference type="Pfam" id="PF01400">
    <property type="entry name" value="Astacin"/>
    <property type="match status" value="1"/>
</dbReference>
<proteinExistence type="predicted"/>
<dbReference type="SUPFAM" id="SSF55486">
    <property type="entry name" value="Metalloproteases ('zincins'), catalytic domain"/>
    <property type="match status" value="1"/>
</dbReference>
<evidence type="ECO:0000313" key="2">
    <source>
        <dbReference type="EMBL" id="VAW89475.1"/>
    </source>
</evidence>
<accession>A0A3B0Z7Q9</accession>
<dbReference type="EMBL" id="UOFQ01000136">
    <property type="protein sequence ID" value="VAW89475.1"/>
    <property type="molecule type" value="Genomic_DNA"/>
</dbReference>
<dbReference type="SMART" id="SM00235">
    <property type="entry name" value="ZnMc"/>
    <property type="match status" value="1"/>
</dbReference>
<name>A0A3B0Z7Q9_9ZZZZ</name>
<dbReference type="AlphaFoldDB" id="A0A3B0Z7Q9"/>
<dbReference type="Gene3D" id="3.40.390.10">
    <property type="entry name" value="Collagenase (Catalytic Domain)"/>
    <property type="match status" value="1"/>
</dbReference>
<dbReference type="InterPro" id="IPR006026">
    <property type="entry name" value="Peptidase_Metallo"/>
</dbReference>
<sequence length="360" mass="40758">MKSTESNIQKSGKQHCCSLPLVQDRKLDDGIDPHREFLIRYIEKKWVNGTILKYHFLDAPAAWKGSDSQKSAVKNAFSAWKELGVGLTFTETSDPGDAQIRIAFEPGGSWSYVGRDAIDYVRDPKERTMNFGWDLSTDYGRDTALHEIGHALGFPHEHQNPNAGIVWDEEAVYSYFSGAPNFWDREQTFYNIIRKISAAEVRGSSWDKNSIMHYHFEAGLIKVPEEYQNRALLPESGLSEVDVEEVRKFYPKIEDEPVVSELEPFLSQLIDIAPGGQLDFVIRPTVNRKYTIQTFGGIDAVMVLFEEIDGEHVYLDGDDDSGTNLNAQIRAMLISGRTYFLKVRLYYAGASGQGSVMGWY</sequence>
<dbReference type="InterPro" id="IPR001506">
    <property type="entry name" value="Peptidase_M12A"/>
</dbReference>
<dbReference type="GO" id="GO:0008270">
    <property type="term" value="F:zinc ion binding"/>
    <property type="evidence" value="ECO:0007669"/>
    <property type="project" value="InterPro"/>
</dbReference>
<protein>
    <submittedName>
        <fullName evidence="2">Regulatory protein</fullName>
    </submittedName>
</protein>
<gene>
    <name evidence="2" type="ORF">MNBD_GAMMA17-2157</name>
</gene>
<dbReference type="PANTHER" id="PTHR10127:SF850">
    <property type="entry name" value="METALLOENDOPEPTIDASE"/>
    <property type="match status" value="1"/>
</dbReference>
<organism evidence="2">
    <name type="scientific">hydrothermal vent metagenome</name>
    <dbReference type="NCBI Taxonomy" id="652676"/>
    <lineage>
        <taxon>unclassified sequences</taxon>
        <taxon>metagenomes</taxon>
        <taxon>ecological metagenomes</taxon>
    </lineage>
</organism>
<dbReference type="InterPro" id="IPR024079">
    <property type="entry name" value="MetalloPept_cat_dom_sf"/>
</dbReference>
<dbReference type="GO" id="GO:0006508">
    <property type="term" value="P:proteolysis"/>
    <property type="evidence" value="ECO:0007669"/>
    <property type="project" value="InterPro"/>
</dbReference>
<feature type="domain" description="Peptidase metallopeptidase" evidence="1">
    <location>
        <begin position="42"/>
        <end position="192"/>
    </location>
</feature>
<dbReference type="GO" id="GO:0004222">
    <property type="term" value="F:metalloendopeptidase activity"/>
    <property type="evidence" value="ECO:0007669"/>
    <property type="project" value="InterPro"/>
</dbReference>